<feature type="compositionally biased region" description="Low complexity" evidence="1">
    <location>
        <begin position="352"/>
        <end position="363"/>
    </location>
</feature>
<dbReference type="EMBL" id="JAIWQS010000012">
    <property type="protein sequence ID" value="KAJ8749084.1"/>
    <property type="molecule type" value="Genomic_DNA"/>
</dbReference>
<feature type="compositionally biased region" description="Polar residues" evidence="1">
    <location>
        <begin position="300"/>
        <end position="332"/>
    </location>
</feature>
<dbReference type="Proteomes" id="UP001159364">
    <property type="component" value="Linkage Group LG12"/>
</dbReference>
<feature type="compositionally biased region" description="Acidic residues" evidence="1">
    <location>
        <begin position="143"/>
        <end position="171"/>
    </location>
</feature>
<feature type="region of interest" description="Disordered" evidence="1">
    <location>
        <begin position="16"/>
        <end position="171"/>
    </location>
</feature>
<feature type="compositionally biased region" description="Basic and acidic residues" evidence="1">
    <location>
        <begin position="93"/>
        <end position="109"/>
    </location>
</feature>
<feature type="compositionally biased region" description="Low complexity" evidence="1">
    <location>
        <begin position="110"/>
        <end position="130"/>
    </location>
</feature>
<reference evidence="2 3" key="1">
    <citation type="submission" date="2021-09" db="EMBL/GenBank/DDBJ databases">
        <title>Genomic insights and catalytic innovation underlie evolution of tropane alkaloids biosynthesis.</title>
        <authorList>
            <person name="Wang Y.-J."/>
            <person name="Tian T."/>
            <person name="Huang J.-P."/>
            <person name="Huang S.-X."/>
        </authorList>
    </citation>
    <scope>NUCLEOTIDE SEQUENCE [LARGE SCALE GENOMIC DNA]</scope>
    <source>
        <strain evidence="2">KIB-2018</strain>
        <tissue evidence="2">Leaf</tissue>
    </source>
</reference>
<sequence length="440" mass="48632">MGCFFACFGSAKDRRRRKRRLKVQNRDQIKSGEVTVESAVPLVDGQFDKSISPASEVRDKPDDQLTSSPPRKVTFDPNVKAYDHVSQESTEFPPDKGDGGNIFGKDDTSVKTSKSWSSSSEDSSITSLGSHPPNHRYQNLRDSDDELDYEQSDIDDDEDSDGNGGLDYDDICENDAIMDSSQQMPKHKVLTEEIDGSAAISGLPRREVKFSQNVRDRSAYVDSVLNPVENLSQWKAVKAKGRVALRPQKENLRSDQEPLVSFGLEPGFRELSFSFKSKSHQSKMSNQEIAVDASLSNWLSSSEHTPTNEPSATGLDTTTPEKSMLPGSNSPKTFEDRPILGALTMEELKQFSASSSPRKSPSRNPDDMPIIGTVGTYWNGSISAKDSGSSSSYKGIPNTTSKYREDKKVNWHSTPFETRLEKALNADAAKVYSYHASNVC</sequence>
<organism evidence="2 3">
    <name type="scientific">Erythroxylum novogranatense</name>
    <dbReference type="NCBI Taxonomy" id="1862640"/>
    <lineage>
        <taxon>Eukaryota</taxon>
        <taxon>Viridiplantae</taxon>
        <taxon>Streptophyta</taxon>
        <taxon>Embryophyta</taxon>
        <taxon>Tracheophyta</taxon>
        <taxon>Spermatophyta</taxon>
        <taxon>Magnoliopsida</taxon>
        <taxon>eudicotyledons</taxon>
        <taxon>Gunneridae</taxon>
        <taxon>Pentapetalae</taxon>
        <taxon>rosids</taxon>
        <taxon>fabids</taxon>
        <taxon>Malpighiales</taxon>
        <taxon>Erythroxylaceae</taxon>
        <taxon>Erythroxylum</taxon>
    </lineage>
</organism>
<proteinExistence type="predicted"/>
<protein>
    <submittedName>
        <fullName evidence="2">Uncharacterized protein</fullName>
    </submittedName>
</protein>
<dbReference type="InterPro" id="IPR039300">
    <property type="entry name" value="JASON"/>
</dbReference>
<feature type="region of interest" description="Disordered" evidence="1">
    <location>
        <begin position="350"/>
        <end position="369"/>
    </location>
</feature>
<comment type="caution">
    <text evidence="2">The sequence shown here is derived from an EMBL/GenBank/DDBJ whole genome shotgun (WGS) entry which is preliminary data.</text>
</comment>
<feature type="region of interest" description="Disordered" evidence="1">
    <location>
        <begin position="300"/>
        <end position="335"/>
    </location>
</feature>
<keyword evidence="3" id="KW-1185">Reference proteome</keyword>
<dbReference type="PANTHER" id="PTHR33318:SF4">
    <property type="entry name" value="OS04G0511700 PROTEIN"/>
    <property type="match status" value="1"/>
</dbReference>
<evidence type="ECO:0000313" key="3">
    <source>
        <dbReference type="Proteomes" id="UP001159364"/>
    </source>
</evidence>
<dbReference type="PANTHER" id="PTHR33318">
    <property type="entry name" value="ASPARTYL/GLUTAMYL-TRNA(ASN/GLN) AMIDOTRANSFERASE SUBUNIT"/>
    <property type="match status" value="1"/>
</dbReference>
<evidence type="ECO:0000256" key="1">
    <source>
        <dbReference type="SAM" id="MobiDB-lite"/>
    </source>
</evidence>
<gene>
    <name evidence="2" type="ORF">K2173_013691</name>
</gene>
<accession>A0AAV8SAL4</accession>
<evidence type="ECO:0000313" key="2">
    <source>
        <dbReference type="EMBL" id="KAJ8749084.1"/>
    </source>
</evidence>
<name>A0AAV8SAL4_9ROSI</name>
<dbReference type="GO" id="GO:0007142">
    <property type="term" value="P:male meiosis II"/>
    <property type="evidence" value="ECO:0007669"/>
    <property type="project" value="InterPro"/>
</dbReference>
<dbReference type="AlphaFoldDB" id="A0AAV8SAL4"/>